<dbReference type="Pfam" id="PF04542">
    <property type="entry name" value="Sigma70_r2"/>
    <property type="match status" value="1"/>
</dbReference>
<evidence type="ECO:0000256" key="4">
    <source>
        <dbReference type="ARBA" id="ARBA00023125"/>
    </source>
</evidence>
<evidence type="ECO:0000256" key="2">
    <source>
        <dbReference type="ARBA" id="ARBA00023015"/>
    </source>
</evidence>
<dbReference type="SUPFAM" id="SSF88946">
    <property type="entry name" value="Sigma2 domain of RNA polymerase sigma factors"/>
    <property type="match status" value="1"/>
</dbReference>
<dbReference type="PANTHER" id="PTHR43133">
    <property type="entry name" value="RNA POLYMERASE ECF-TYPE SIGMA FACTO"/>
    <property type="match status" value="1"/>
</dbReference>
<evidence type="ECO:0000313" key="7">
    <source>
        <dbReference type="EMBL" id="TWP52399.1"/>
    </source>
</evidence>
<evidence type="ECO:0000313" key="8">
    <source>
        <dbReference type="Proteomes" id="UP000316639"/>
    </source>
</evidence>
<dbReference type="GO" id="GO:0016987">
    <property type="term" value="F:sigma factor activity"/>
    <property type="evidence" value="ECO:0007669"/>
    <property type="project" value="UniProtKB-KW"/>
</dbReference>
<evidence type="ECO:0000256" key="5">
    <source>
        <dbReference type="ARBA" id="ARBA00023163"/>
    </source>
</evidence>
<dbReference type="InterPro" id="IPR014284">
    <property type="entry name" value="RNA_pol_sigma-70_dom"/>
</dbReference>
<dbReference type="Gene3D" id="1.10.1740.10">
    <property type="match status" value="1"/>
</dbReference>
<comment type="similarity">
    <text evidence="1">Belongs to the sigma-70 factor family. ECF subfamily.</text>
</comment>
<dbReference type="RefSeq" id="WP_146350455.1">
    <property type="nucleotide sequence ID" value="NZ_VOBR01000005.1"/>
</dbReference>
<feature type="domain" description="RNA polymerase sigma-70 region 2" evidence="6">
    <location>
        <begin position="33"/>
        <end position="98"/>
    </location>
</feature>
<gene>
    <name evidence="7" type="ORF">FKR81_08665</name>
</gene>
<dbReference type="InterPro" id="IPR036388">
    <property type="entry name" value="WH-like_DNA-bd_sf"/>
</dbReference>
<dbReference type="Gene3D" id="1.10.10.10">
    <property type="entry name" value="Winged helix-like DNA-binding domain superfamily/Winged helix DNA-binding domain"/>
    <property type="match status" value="1"/>
</dbReference>
<dbReference type="InterPro" id="IPR013325">
    <property type="entry name" value="RNA_pol_sigma_r2"/>
</dbReference>
<proteinExistence type="inferred from homology"/>
<keyword evidence="5" id="KW-0804">Transcription</keyword>
<name>A0A563EXM1_9PSEU</name>
<keyword evidence="8" id="KW-1185">Reference proteome</keyword>
<dbReference type="NCBIfam" id="TIGR02937">
    <property type="entry name" value="sigma70-ECF"/>
    <property type="match status" value="1"/>
</dbReference>
<dbReference type="InterPro" id="IPR039425">
    <property type="entry name" value="RNA_pol_sigma-70-like"/>
</dbReference>
<dbReference type="PANTHER" id="PTHR43133:SF8">
    <property type="entry name" value="RNA POLYMERASE SIGMA FACTOR HI_1459-RELATED"/>
    <property type="match status" value="1"/>
</dbReference>
<dbReference type="EMBL" id="VOBR01000005">
    <property type="protein sequence ID" value="TWP52399.1"/>
    <property type="molecule type" value="Genomic_DNA"/>
</dbReference>
<keyword evidence="3" id="KW-0731">Sigma factor</keyword>
<organism evidence="7 8">
    <name type="scientific">Lentzea tibetensis</name>
    <dbReference type="NCBI Taxonomy" id="2591470"/>
    <lineage>
        <taxon>Bacteria</taxon>
        <taxon>Bacillati</taxon>
        <taxon>Actinomycetota</taxon>
        <taxon>Actinomycetes</taxon>
        <taxon>Pseudonocardiales</taxon>
        <taxon>Pseudonocardiaceae</taxon>
        <taxon>Lentzea</taxon>
    </lineage>
</organism>
<accession>A0A563EXM1</accession>
<comment type="caution">
    <text evidence="7">The sequence shown here is derived from an EMBL/GenBank/DDBJ whole genome shotgun (WGS) entry which is preliminary data.</text>
</comment>
<dbReference type="InterPro" id="IPR013324">
    <property type="entry name" value="RNA_pol_sigma_r3/r4-like"/>
</dbReference>
<dbReference type="GO" id="GO:0006352">
    <property type="term" value="P:DNA-templated transcription initiation"/>
    <property type="evidence" value="ECO:0007669"/>
    <property type="project" value="InterPro"/>
</dbReference>
<keyword evidence="2" id="KW-0805">Transcription regulation</keyword>
<reference evidence="7 8" key="1">
    <citation type="submission" date="2019-07" db="EMBL/GenBank/DDBJ databases">
        <title>Lentzea xizangensis sp. nov., isolated from Qinghai-Tibetan Plateau Soils.</title>
        <authorList>
            <person name="Huang J."/>
        </authorList>
    </citation>
    <scope>NUCLEOTIDE SEQUENCE [LARGE SCALE GENOMIC DNA]</scope>
    <source>
        <strain evidence="7 8">FXJ1.1311</strain>
    </source>
</reference>
<evidence type="ECO:0000259" key="6">
    <source>
        <dbReference type="Pfam" id="PF04542"/>
    </source>
</evidence>
<dbReference type="InterPro" id="IPR041916">
    <property type="entry name" value="Anti_sigma_zinc_sf"/>
</dbReference>
<protein>
    <submittedName>
        <fullName evidence="7">Sigma-70 family RNA polymerase sigma factor</fullName>
    </submittedName>
</protein>
<dbReference type="AlphaFoldDB" id="A0A563EXM1"/>
<evidence type="ECO:0000256" key="3">
    <source>
        <dbReference type="ARBA" id="ARBA00023082"/>
    </source>
</evidence>
<evidence type="ECO:0000256" key="1">
    <source>
        <dbReference type="ARBA" id="ARBA00010641"/>
    </source>
</evidence>
<dbReference type="OrthoDB" id="4990598at2"/>
<keyword evidence="4" id="KW-0238">DNA-binding</keyword>
<sequence length="268" mass="29299">MAQDLDDNRVGCDPDAYLLNAVRRGDREAFGELYGRYESAAHSFACRLLGTSQGADDLVAEAFTKVLRRIVSGGGPTAQFRAYLLTTVRTTFYKQLAGERLVDRHAELPEQVLPTIDRDLLIEKLDADLAVQALESLPERWRTVLVHLEIENRSTSAVADLLGLQPNALAALAFRAREGLRVAYVQMHVKAAVNEECRLPASNLAAWLCGRLGRGLRVRVQHHIESCASCAAAVGELSDLLTQLRRCSPVSISLPAPANRRAALAAAF</sequence>
<dbReference type="SUPFAM" id="SSF88659">
    <property type="entry name" value="Sigma3 and sigma4 domains of RNA polymerase sigma factors"/>
    <property type="match status" value="1"/>
</dbReference>
<dbReference type="InterPro" id="IPR007627">
    <property type="entry name" value="RNA_pol_sigma70_r2"/>
</dbReference>
<dbReference type="GO" id="GO:0003677">
    <property type="term" value="F:DNA binding"/>
    <property type="evidence" value="ECO:0007669"/>
    <property type="project" value="UniProtKB-KW"/>
</dbReference>
<dbReference type="Gene3D" id="1.10.10.1320">
    <property type="entry name" value="Anti-sigma factor, zinc-finger domain"/>
    <property type="match status" value="1"/>
</dbReference>
<dbReference type="Proteomes" id="UP000316639">
    <property type="component" value="Unassembled WGS sequence"/>
</dbReference>